<evidence type="ECO:0000313" key="3">
    <source>
        <dbReference type="EMBL" id="NYG55739.1"/>
    </source>
</evidence>
<evidence type="ECO:0000256" key="1">
    <source>
        <dbReference type="SAM" id="MobiDB-lite"/>
    </source>
</evidence>
<dbReference type="GO" id="GO:0004674">
    <property type="term" value="F:protein serine/threonine kinase activity"/>
    <property type="evidence" value="ECO:0007669"/>
    <property type="project" value="UniProtKB-EC"/>
</dbReference>
<dbReference type="Pfam" id="PF13581">
    <property type="entry name" value="HATPase_c_2"/>
    <property type="match status" value="1"/>
</dbReference>
<feature type="region of interest" description="Disordered" evidence="1">
    <location>
        <begin position="1"/>
        <end position="20"/>
    </location>
</feature>
<dbReference type="RefSeq" id="WP_179518134.1">
    <property type="nucleotide sequence ID" value="NZ_JACCAC010000001.1"/>
</dbReference>
<dbReference type="Gene3D" id="3.30.565.10">
    <property type="entry name" value="Histidine kinase-like ATPase, C-terminal domain"/>
    <property type="match status" value="1"/>
</dbReference>
<name>A0A7Y9USG0_9ACTN</name>
<reference evidence="3 4" key="1">
    <citation type="submission" date="2020-07" db="EMBL/GenBank/DDBJ databases">
        <title>Sequencing the genomes of 1000 actinobacteria strains.</title>
        <authorList>
            <person name="Klenk H.-P."/>
        </authorList>
    </citation>
    <scope>NUCLEOTIDE SEQUENCE [LARGE SCALE GENOMIC DNA]</scope>
    <source>
        <strain evidence="3 4">DSM 24552</strain>
    </source>
</reference>
<sequence>MTDAPRVPGAGSGTGAVSPPLTAGEALVADELDRVELSAPARPEILELVHALFEHLWTCHDHVPSGLRIRFETAAIEVLANIVEHAFAHDQRDGEVVRGRRLEVAVAVSPSSVLASFRDNGLPAEIDLSTAVMPDEEAESGRGLALTLAAVDDLTYDRTDGRNHWSLRCDLPTA</sequence>
<keyword evidence="3" id="KW-0418">Kinase</keyword>
<gene>
    <name evidence="3" type="ORF">BJ989_002043</name>
</gene>
<dbReference type="EMBL" id="JACCAC010000001">
    <property type="protein sequence ID" value="NYG55739.1"/>
    <property type="molecule type" value="Genomic_DNA"/>
</dbReference>
<comment type="caution">
    <text evidence="3">The sequence shown here is derived from an EMBL/GenBank/DDBJ whole genome shotgun (WGS) entry which is preliminary data.</text>
</comment>
<evidence type="ECO:0000313" key="4">
    <source>
        <dbReference type="Proteomes" id="UP000544110"/>
    </source>
</evidence>
<dbReference type="Proteomes" id="UP000544110">
    <property type="component" value="Unassembled WGS sequence"/>
</dbReference>
<protein>
    <submittedName>
        <fullName evidence="3">Serine/threonine-protein kinase RsbW</fullName>
        <ecNumber evidence="3">2.7.11.1</ecNumber>
    </submittedName>
</protein>
<organism evidence="3 4">
    <name type="scientific">Nocardioides perillae</name>
    <dbReference type="NCBI Taxonomy" id="1119534"/>
    <lineage>
        <taxon>Bacteria</taxon>
        <taxon>Bacillati</taxon>
        <taxon>Actinomycetota</taxon>
        <taxon>Actinomycetes</taxon>
        <taxon>Propionibacteriales</taxon>
        <taxon>Nocardioidaceae</taxon>
        <taxon>Nocardioides</taxon>
    </lineage>
</organism>
<dbReference type="AlphaFoldDB" id="A0A7Y9USG0"/>
<dbReference type="EC" id="2.7.11.1" evidence="3"/>
<proteinExistence type="predicted"/>
<keyword evidence="3" id="KW-0808">Transferase</keyword>
<dbReference type="CDD" id="cd16936">
    <property type="entry name" value="HATPase_RsbW-like"/>
    <property type="match status" value="1"/>
</dbReference>
<dbReference type="InterPro" id="IPR003594">
    <property type="entry name" value="HATPase_dom"/>
</dbReference>
<evidence type="ECO:0000259" key="2">
    <source>
        <dbReference type="Pfam" id="PF13581"/>
    </source>
</evidence>
<dbReference type="InterPro" id="IPR036890">
    <property type="entry name" value="HATPase_C_sf"/>
</dbReference>
<keyword evidence="4" id="KW-1185">Reference proteome</keyword>
<accession>A0A7Y9USG0</accession>
<feature type="domain" description="Histidine kinase/HSP90-like ATPase" evidence="2">
    <location>
        <begin position="40"/>
        <end position="164"/>
    </location>
</feature>